<evidence type="ECO:0000256" key="1">
    <source>
        <dbReference type="SAM" id="MobiDB-lite"/>
    </source>
</evidence>
<feature type="region of interest" description="Disordered" evidence="1">
    <location>
        <begin position="181"/>
        <end position="224"/>
    </location>
</feature>
<dbReference type="AlphaFoldDB" id="A0A6A6U6A9"/>
<name>A0A6A6U6A9_9PEZI</name>
<evidence type="ECO:0000313" key="2">
    <source>
        <dbReference type="EMBL" id="KAF2666823.1"/>
    </source>
</evidence>
<protein>
    <submittedName>
        <fullName evidence="2">Uncharacterized protein</fullName>
    </submittedName>
</protein>
<dbReference type="Proteomes" id="UP000799302">
    <property type="component" value="Unassembled WGS sequence"/>
</dbReference>
<feature type="region of interest" description="Disordered" evidence="1">
    <location>
        <begin position="65"/>
        <end position="120"/>
    </location>
</feature>
<feature type="compositionally biased region" description="Basic residues" evidence="1">
    <location>
        <begin position="214"/>
        <end position="224"/>
    </location>
</feature>
<organism evidence="2 3">
    <name type="scientific">Microthyrium microscopicum</name>
    <dbReference type="NCBI Taxonomy" id="703497"/>
    <lineage>
        <taxon>Eukaryota</taxon>
        <taxon>Fungi</taxon>
        <taxon>Dikarya</taxon>
        <taxon>Ascomycota</taxon>
        <taxon>Pezizomycotina</taxon>
        <taxon>Dothideomycetes</taxon>
        <taxon>Dothideomycetes incertae sedis</taxon>
        <taxon>Microthyriales</taxon>
        <taxon>Microthyriaceae</taxon>
        <taxon>Microthyrium</taxon>
    </lineage>
</organism>
<evidence type="ECO:0000313" key="3">
    <source>
        <dbReference type="Proteomes" id="UP000799302"/>
    </source>
</evidence>
<keyword evidence="3" id="KW-1185">Reference proteome</keyword>
<dbReference type="EMBL" id="MU004238">
    <property type="protein sequence ID" value="KAF2666823.1"/>
    <property type="molecule type" value="Genomic_DNA"/>
</dbReference>
<proteinExistence type="predicted"/>
<accession>A0A6A6U6A9</accession>
<reference evidence="2" key="1">
    <citation type="journal article" date="2020" name="Stud. Mycol.">
        <title>101 Dothideomycetes genomes: a test case for predicting lifestyles and emergence of pathogens.</title>
        <authorList>
            <person name="Haridas S."/>
            <person name="Albert R."/>
            <person name="Binder M."/>
            <person name="Bloem J."/>
            <person name="Labutti K."/>
            <person name="Salamov A."/>
            <person name="Andreopoulos B."/>
            <person name="Baker S."/>
            <person name="Barry K."/>
            <person name="Bills G."/>
            <person name="Bluhm B."/>
            <person name="Cannon C."/>
            <person name="Castanera R."/>
            <person name="Culley D."/>
            <person name="Daum C."/>
            <person name="Ezra D."/>
            <person name="Gonzalez J."/>
            <person name="Henrissat B."/>
            <person name="Kuo A."/>
            <person name="Liang C."/>
            <person name="Lipzen A."/>
            <person name="Lutzoni F."/>
            <person name="Magnuson J."/>
            <person name="Mondo S."/>
            <person name="Nolan M."/>
            <person name="Ohm R."/>
            <person name="Pangilinan J."/>
            <person name="Park H.-J."/>
            <person name="Ramirez L."/>
            <person name="Alfaro M."/>
            <person name="Sun H."/>
            <person name="Tritt A."/>
            <person name="Yoshinaga Y."/>
            <person name="Zwiers L.-H."/>
            <person name="Turgeon B."/>
            <person name="Goodwin S."/>
            <person name="Spatafora J."/>
            <person name="Crous P."/>
            <person name="Grigoriev I."/>
        </authorList>
    </citation>
    <scope>NUCLEOTIDE SEQUENCE</scope>
    <source>
        <strain evidence="2">CBS 115976</strain>
    </source>
</reference>
<sequence length="224" mass="24808">MKKKANKKEMRQDGTAEFCASARHKAGSPAWAAMLHRQRPRKTGQEDESISLRVLQAAAGRRCWPMARRPSNQDEGLACGEEGQQHRGTGGQTGQQNRLSGQDASWGCSSGQGMESRPSRARLLKRCESCERRQENGPAILEPADKIGKRRRKMKEHVSHVQSLQGWLVDIDNKAHRPLNHAHHDAKRNPPDPGSIVATGPGIGKGRMKGNSMRLRRCKSQSSV</sequence>
<feature type="compositionally biased region" description="Polar residues" evidence="1">
    <location>
        <begin position="97"/>
        <end position="113"/>
    </location>
</feature>
<gene>
    <name evidence="2" type="ORF">BT63DRAFT_457779</name>
</gene>